<proteinExistence type="predicted"/>
<evidence type="ECO:0000313" key="1">
    <source>
        <dbReference type="EMBL" id="KAF9646652.1"/>
    </source>
</evidence>
<accession>A0ACB6ZAT1</accession>
<name>A0ACB6ZAT1_THEGA</name>
<comment type="caution">
    <text evidence="1">The sequence shown here is derived from an EMBL/GenBank/DDBJ whole genome shotgun (WGS) entry which is preliminary data.</text>
</comment>
<evidence type="ECO:0000313" key="2">
    <source>
        <dbReference type="Proteomes" id="UP000886501"/>
    </source>
</evidence>
<gene>
    <name evidence="1" type="ORF">BDM02DRAFT_2983215</name>
</gene>
<dbReference type="Proteomes" id="UP000886501">
    <property type="component" value="Unassembled WGS sequence"/>
</dbReference>
<reference evidence="1" key="1">
    <citation type="submission" date="2019-10" db="EMBL/GenBank/DDBJ databases">
        <authorList>
            <consortium name="DOE Joint Genome Institute"/>
            <person name="Kuo A."/>
            <person name="Miyauchi S."/>
            <person name="Kiss E."/>
            <person name="Drula E."/>
            <person name="Kohler A."/>
            <person name="Sanchez-Garcia M."/>
            <person name="Andreopoulos B."/>
            <person name="Barry K.W."/>
            <person name="Bonito G."/>
            <person name="Buee M."/>
            <person name="Carver A."/>
            <person name="Chen C."/>
            <person name="Cichocki N."/>
            <person name="Clum A."/>
            <person name="Culley D."/>
            <person name="Crous P.W."/>
            <person name="Fauchery L."/>
            <person name="Girlanda M."/>
            <person name="Hayes R."/>
            <person name="Keri Z."/>
            <person name="Labutti K."/>
            <person name="Lipzen A."/>
            <person name="Lombard V."/>
            <person name="Magnuson J."/>
            <person name="Maillard F."/>
            <person name="Morin E."/>
            <person name="Murat C."/>
            <person name="Nolan M."/>
            <person name="Ohm R."/>
            <person name="Pangilinan J."/>
            <person name="Pereira M."/>
            <person name="Perotto S."/>
            <person name="Peter M."/>
            <person name="Riley R."/>
            <person name="Sitrit Y."/>
            <person name="Stielow B."/>
            <person name="Szollosi G."/>
            <person name="Zifcakova L."/>
            <person name="Stursova M."/>
            <person name="Spatafora J.W."/>
            <person name="Tedersoo L."/>
            <person name="Vaario L.-M."/>
            <person name="Yamada A."/>
            <person name="Yan M."/>
            <person name="Wang P."/>
            <person name="Xu J."/>
            <person name="Bruns T."/>
            <person name="Baldrian P."/>
            <person name="Vilgalys R."/>
            <person name="Henrissat B."/>
            <person name="Grigoriev I.V."/>
            <person name="Hibbett D."/>
            <person name="Nagy L.G."/>
            <person name="Martin F.M."/>
        </authorList>
    </citation>
    <scope>NUCLEOTIDE SEQUENCE</scope>
    <source>
        <strain evidence="1">P2</strain>
    </source>
</reference>
<reference evidence="1" key="2">
    <citation type="journal article" date="2020" name="Nat. Commun.">
        <title>Large-scale genome sequencing of mycorrhizal fungi provides insights into the early evolution of symbiotic traits.</title>
        <authorList>
            <person name="Miyauchi S."/>
            <person name="Kiss E."/>
            <person name="Kuo A."/>
            <person name="Drula E."/>
            <person name="Kohler A."/>
            <person name="Sanchez-Garcia M."/>
            <person name="Morin E."/>
            <person name="Andreopoulos B."/>
            <person name="Barry K.W."/>
            <person name="Bonito G."/>
            <person name="Buee M."/>
            <person name="Carver A."/>
            <person name="Chen C."/>
            <person name="Cichocki N."/>
            <person name="Clum A."/>
            <person name="Culley D."/>
            <person name="Crous P.W."/>
            <person name="Fauchery L."/>
            <person name="Girlanda M."/>
            <person name="Hayes R.D."/>
            <person name="Keri Z."/>
            <person name="LaButti K."/>
            <person name="Lipzen A."/>
            <person name="Lombard V."/>
            <person name="Magnuson J."/>
            <person name="Maillard F."/>
            <person name="Murat C."/>
            <person name="Nolan M."/>
            <person name="Ohm R.A."/>
            <person name="Pangilinan J."/>
            <person name="Pereira M.F."/>
            <person name="Perotto S."/>
            <person name="Peter M."/>
            <person name="Pfister S."/>
            <person name="Riley R."/>
            <person name="Sitrit Y."/>
            <person name="Stielow J.B."/>
            <person name="Szollosi G."/>
            <person name="Zifcakova L."/>
            <person name="Stursova M."/>
            <person name="Spatafora J.W."/>
            <person name="Tedersoo L."/>
            <person name="Vaario L.M."/>
            <person name="Yamada A."/>
            <person name="Yan M."/>
            <person name="Wang P."/>
            <person name="Xu J."/>
            <person name="Bruns T."/>
            <person name="Baldrian P."/>
            <person name="Vilgalys R."/>
            <person name="Dunand C."/>
            <person name="Henrissat B."/>
            <person name="Grigoriev I.V."/>
            <person name="Hibbett D."/>
            <person name="Nagy L.G."/>
            <person name="Martin F.M."/>
        </authorList>
    </citation>
    <scope>NUCLEOTIDE SEQUENCE</scope>
    <source>
        <strain evidence="1">P2</strain>
    </source>
</reference>
<dbReference type="EMBL" id="MU118052">
    <property type="protein sequence ID" value="KAF9646652.1"/>
    <property type="molecule type" value="Genomic_DNA"/>
</dbReference>
<organism evidence="1 2">
    <name type="scientific">Thelephora ganbajun</name>
    <name type="common">Ganba fungus</name>
    <dbReference type="NCBI Taxonomy" id="370292"/>
    <lineage>
        <taxon>Eukaryota</taxon>
        <taxon>Fungi</taxon>
        <taxon>Dikarya</taxon>
        <taxon>Basidiomycota</taxon>
        <taxon>Agaricomycotina</taxon>
        <taxon>Agaricomycetes</taxon>
        <taxon>Thelephorales</taxon>
        <taxon>Thelephoraceae</taxon>
        <taxon>Thelephora</taxon>
    </lineage>
</organism>
<keyword evidence="2" id="KW-1185">Reference proteome</keyword>
<protein>
    <submittedName>
        <fullName evidence="1">Uncharacterized protein</fullName>
    </submittedName>
</protein>
<sequence length="513" mass="56847">MASFVGQLIECNLLNHELVRLHLIKPLTTHHVTTHTYAVPNEPAKVRAHAIHQLFLIAGDTLLRGLLESEDVRVCIEILDAQVPRPGGTDAFSAEKLQALREVHATWLKQKNEEGQKDTVETEEREREEEGEVAAEIFRGVETPVALAPQDLSTTIDIGISSPIFQGIESFSDTSTDDRTTTTSSPTLSISTVSDLTSTELDEDIGEERIPAHHEMFYLEDGNVEIVCGHTIFRVHSPIVSFSSPNLRGILSPSTLLNAPTPEGCPRIVFEDSAEDFAVLLKMIYTPGFPARHKVPEFTTFTSLLRMATKYGFSNVREGLVEDLKGAYPTKWEDFETAKVLGENVFGSPKPHPNAVLNLFLEQRIKFALPFAAYRAALGGFSSLVSNEPGVALPRLTLATIIYSMEKIRHEMVRASHWIVYKRNLRVCPQKACSLNVGINPIERRMEVLKKVFDFMVDKSKGDMLSPLSLGDLVCVNCARPLEDIYLGCRKSFVWFGLPSLLGAGGSGKVFES</sequence>